<evidence type="ECO:0000313" key="3">
    <source>
        <dbReference type="EMBL" id="ERG68073.1"/>
    </source>
</evidence>
<evidence type="ECO:0008006" key="5">
    <source>
        <dbReference type="Google" id="ProtNLM"/>
    </source>
</evidence>
<dbReference type="EMBL" id="ATCL01000012">
    <property type="protein sequence ID" value="ERG68073.1"/>
    <property type="molecule type" value="Genomic_DNA"/>
</dbReference>
<dbReference type="Pfam" id="PF22707">
    <property type="entry name" value="S1CSD-TOTE-2"/>
    <property type="match status" value="1"/>
</dbReference>
<dbReference type="PATRIC" id="fig|1345023.5.peg.667"/>
<dbReference type="Pfam" id="PF22860">
    <property type="entry name" value="DUF7017"/>
    <property type="match status" value="1"/>
</dbReference>
<protein>
    <recommendedName>
        <fullName evidence="5">Zorya protein ZorC EH domain-containing protein</fullName>
    </recommendedName>
</protein>
<evidence type="ECO:0000313" key="4">
    <source>
        <dbReference type="Proteomes" id="UP000016464"/>
    </source>
</evidence>
<feature type="domain" description="TOTE conflict systems S1/CSD-like" evidence="1">
    <location>
        <begin position="530"/>
        <end position="584"/>
    </location>
</feature>
<sequence length="592" mass="69885">MYTTKDYKDDLYQITKTRFVKYKLLLAFTEREVSQNDFIKQLKLKKEDSEIEQIFDDLRAIFEKVRLNGGKLDPDPVEEAKHLRKANKSKEAFIKILPALNNNPNDDDTLITFGWIMYDFLKISENEIDRYLKNFRILNDNATITLNRWQADDIKRTLVDSILWSIRRVILKDDSYADKVLPEFLRFYGSDSNFIETRYDPNARSASRSLIKDMMNHLNDYNYLKFTDTIGFDWFDSSDDREAHFQTEDGEDKKIPPLKESVLNHYAKRILKMDIHIVTEQRVNTFLSVLERSIATNTSFVWLPYHQGRLLLKLNRKEEALNVISSFGRTKSNEFWVWNLISELVDEEDRFNCLCAGLLCKTKPEMVVGLQEKIIPLLVQREMYSHAKRELDVLIKSQQANRKNVSSKLESWKQENWYSETESVDTRDQLAEYAQKAKDILYRTLPFTDIFITSVNEEKSIVNFNFLLNNKSVRSGYFHSDSIEGNHDWKREGVFKVKLFKHHSRPNFYSVHAVMQGDADFRSNFIQSEVGYVEKNDENAFAFVNDVFISPILVDKHELEGYDRIEFVKKMRFNKKKNTWGWSVDQITSVER</sequence>
<gene>
    <name evidence="3" type="ORF">M467_12355</name>
</gene>
<organism evidence="3 4">
    <name type="scientific">Exiguobacterium chiriqhucha RW-2</name>
    <dbReference type="NCBI Taxonomy" id="1345023"/>
    <lineage>
        <taxon>Bacteria</taxon>
        <taxon>Bacillati</taxon>
        <taxon>Bacillota</taxon>
        <taxon>Bacilli</taxon>
        <taxon>Bacillales</taxon>
        <taxon>Bacillales Family XII. Incertae Sedis</taxon>
        <taxon>Exiguobacterium</taxon>
    </lineage>
</organism>
<keyword evidence="4" id="KW-1185">Reference proteome</keyword>
<dbReference type="Pfam" id="PF22708">
    <property type="entry name" value="S1CSD-TOTE-1"/>
    <property type="match status" value="1"/>
</dbReference>
<dbReference type="InterPro" id="IPR054427">
    <property type="entry name" value="S1CSD-TOTE-2"/>
</dbReference>
<dbReference type="InterPro" id="IPR054283">
    <property type="entry name" value="DUF7017"/>
</dbReference>
<dbReference type="AlphaFoldDB" id="U1LKK4"/>
<accession>U1LKK4</accession>
<dbReference type="OrthoDB" id="6196244at2"/>
<dbReference type="eggNOG" id="ENOG5033KCR">
    <property type="taxonomic scope" value="Bacteria"/>
</dbReference>
<name>U1LKK4_9BACL</name>
<dbReference type="RefSeq" id="WP_021065833.1">
    <property type="nucleotide sequence ID" value="NZ_ATCL01000012.1"/>
</dbReference>
<proteinExistence type="predicted"/>
<evidence type="ECO:0000259" key="1">
    <source>
        <dbReference type="Pfam" id="PF22707"/>
    </source>
</evidence>
<dbReference type="Proteomes" id="UP000016464">
    <property type="component" value="Unassembled WGS sequence"/>
</dbReference>
<comment type="caution">
    <text evidence="3">The sequence shown here is derived from an EMBL/GenBank/DDBJ whole genome shotgun (WGS) entry which is preliminary data.</text>
</comment>
<reference evidence="3 4" key="1">
    <citation type="journal article" date="2013" name="Genome Announc.">
        <title>Draft Genome Sequence of Exiguobacterium pavilionensis Strain RW-2, with Wide Thermal, Salinity, and pH Tolerance, Isolated from Modern Freshwater Microbialites.</title>
        <authorList>
            <person name="White R.A.III."/>
            <person name="Grassa C.J."/>
            <person name="Suttle C.A."/>
        </authorList>
    </citation>
    <scope>NUCLEOTIDE SEQUENCE [LARGE SCALE GENOMIC DNA]</scope>
    <source>
        <strain evidence="3 4">RW-2</strain>
    </source>
</reference>
<evidence type="ECO:0000259" key="2">
    <source>
        <dbReference type="Pfam" id="PF22708"/>
    </source>
</evidence>
<feature type="domain" description="TOTE conflict systems S1/CSD-like" evidence="2">
    <location>
        <begin position="442"/>
        <end position="510"/>
    </location>
</feature>
<dbReference type="InterPro" id="IPR054426">
    <property type="entry name" value="S1CSD-TOTE-1"/>
</dbReference>